<dbReference type="SUPFAM" id="SSF54001">
    <property type="entry name" value="Cysteine proteinases"/>
    <property type="match status" value="1"/>
</dbReference>
<evidence type="ECO:0000259" key="1">
    <source>
        <dbReference type="PROSITE" id="PS50911"/>
    </source>
</evidence>
<comment type="caution">
    <text evidence="2">The sequence shown here is derived from an EMBL/GenBank/DDBJ whole genome shotgun (WGS) entry which is preliminary data.</text>
</comment>
<dbReference type="Pfam" id="PF05257">
    <property type="entry name" value="CHAP"/>
    <property type="match status" value="1"/>
</dbReference>
<dbReference type="Proteomes" id="UP000326912">
    <property type="component" value="Unassembled WGS sequence"/>
</dbReference>
<dbReference type="InterPro" id="IPR038765">
    <property type="entry name" value="Papain-like_cys_pep_sf"/>
</dbReference>
<gene>
    <name evidence="2" type="ORF">KDW_53770</name>
</gene>
<sequence length="237" mass="24652">MRPPEGRRLIINISAAVTLLIVLVGVLAAVLPTQNGNANGLLRLIQPQTNSVSVHDNQTALIAAQAATATAVMKDGYDAGGNVTYAGVNRDYTLSNGQSTLDIATGGSQAVTAAAGGQVSAANLVIHATPGQCTYWAQYRYWQLTGYEVPWSGNAATYAYQAPLYGWINSYTPVLHSIIVLQPGVQNAGAGTGHVGIVEGINADGSLNVSSWNVVAPGVLSYNTYHAGPGVSFVYHP</sequence>
<organism evidence="2 3">
    <name type="scientific">Dictyobacter vulcani</name>
    <dbReference type="NCBI Taxonomy" id="2607529"/>
    <lineage>
        <taxon>Bacteria</taxon>
        <taxon>Bacillati</taxon>
        <taxon>Chloroflexota</taxon>
        <taxon>Ktedonobacteria</taxon>
        <taxon>Ktedonobacterales</taxon>
        <taxon>Dictyobacteraceae</taxon>
        <taxon>Dictyobacter</taxon>
    </lineage>
</organism>
<proteinExistence type="predicted"/>
<accession>A0A5J4KTI7</accession>
<dbReference type="EMBL" id="BKZW01000003">
    <property type="protein sequence ID" value="GER91215.1"/>
    <property type="molecule type" value="Genomic_DNA"/>
</dbReference>
<name>A0A5J4KTI7_9CHLR</name>
<keyword evidence="3" id="KW-1185">Reference proteome</keyword>
<dbReference type="PROSITE" id="PS50911">
    <property type="entry name" value="CHAP"/>
    <property type="match status" value="1"/>
</dbReference>
<evidence type="ECO:0000313" key="3">
    <source>
        <dbReference type="Proteomes" id="UP000326912"/>
    </source>
</evidence>
<dbReference type="InterPro" id="IPR007921">
    <property type="entry name" value="CHAP_dom"/>
</dbReference>
<evidence type="ECO:0000313" key="2">
    <source>
        <dbReference type="EMBL" id="GER91215.1"/>
    </source>
</evidence>
<feature type="domain" description="Peptidase C51" evidence="1">
    <location>
        <begin position="108"/>
        <end position="235"/>
    </location>
</feature>
<dbReference type="Gene3D" id="3.90.1720.10">
    <property type="entry name" value="endopeptidase domain like (from Nostoc punctiforme)"/>
    <property type="match status" value="1"/>
</dbReference>
<protein>
    <recommendedName>
        <fullName evidence="1">Peptidase C51 domain-containing protein</fullName>
    </recommendedName>
</protein>
<dbReference type="AlphaFoldDB" id="A0A5J4KTI7"/>
<reference evidence="2 3" key="1">
    <citation type="submission" date="2019-10" db="EMBL/GenBank/DDBJ databases">
        <title>Dictyobacter vulcani sp. nov., within the class Ktedonobacteria, isolated from soil of volcanic Mt. Zao.</title>
        <authorList>
            <person name="Zheng Y."/>
            <person name="Wang C.M."/>
            <person name="Sakai Y."/>
            <person name="Abe K."/>
            <person name="Yokota A."/>
            <person name="Yabe S."/>
        </authorList>
    </citation>
    <scope>NUCLEOTIDE SEQUENCE [LARGE SCALE GENOMIC DNA]</scope>
    <source>
        <strain evidence="2 3">W12</strain>
    </source>
</reference>